<evidence type="ECO:0000256" key="9">
    <source>
        <dbReference type="ARBA" id="ARBA00023049"/>
    </source>
</evidence>
<keyword evidence="15" id="KW-1185">Reference proteome</keyword>
<dbReference type="GO" id="GO:0008237">
    <property type="term" value="F:metallopeptidase activity"/>
    <property type="evidence" value="ECO:0007669"/>
    <property type="project" value="UniProtKB-KW"/>
</dbReference>
<feature type="transmembrane region" description="Helical" evidence="12">
    <location>
        <begin position="37"/>
        <end position="66"/>
    </location>
</feature>
<sequence>MQTATVTYPARPQHADERIIKPSAAFKKEVSKVLGSILFFIVTYIVLVLAGVLLAVLCGYGGVMLVTVFPRLITFIFGAGLICLGVMVLYFLVKFLFKKNATDRSHLTELKPADQPELFNFVRTLTNETQSPFPKRIYISPEVNAYVFYDSSFWSMFFPVRKNLVIGLGLVNAVNLSEFKAILAHEFGHFSQRSMKLGSYVYNVNHVIHNMLYDNNDYGKTLEAWANVSSYFAFFASLTAGIVRGIQWVLQQCYGIVNKNYMSLSRQMEFHADSVSAYVSGANHLITSLRRLEVADTCYNRLFQHYQEWARENLKPDNVYPQHSAVMTQFANEHGLALQGGLPQVSAASFARLNKTRIVVKDQWASHPSTDDRETHLLSLNIPTETLQTPAWVVFTNAEALQRQQTEKLYTNAGFKQTPETLTLNLFTQRYETEVKKYTLNPAYKNFYNFRKMTTVNIDTLDYDRLLENVDTFEKILDEATLELPLLADGLRSDIHTLELIQEARNGIHTFEFEGKKMNRDEAAGLRDELKNELSVAEAKMVAADRNMVALFFHQAEKKGQLDKIKTDYKNFFASAETAEESQKKFEEIRKAVYPLYAENLTLEKVHAVVNLMKRLESPIKESIKDMLADPSKQTLYTPAEKSTLEEYVSKQQAYFANDTFLDGELKLFNESIMLFQGIGADYTFALKKELLDWQLQLLD</sequence>
<comment type="cofactor">
    <cofactor evidence="1">
        <name>Zn(2+)</name>
        <dbReference type="ChEBI" id="CHEBI:29105"/>
    </cofactor>
</comment>
<keyword evidence="9 14" id="KW-0482">Metalloprotease</keyword>
<evidence type="ECO:0000259" key="13">
    <source>
        <dbReference type="Pfam" id="PF01435"/>
    </source>
</evidence>
<evidence type="ECO:0000256" key="12">
    <source>
        <dbReference type="SAM" id="Phobius"/>
    </source>
</evidence>
<accession>A0ABS1KRB2</accession>
<feature type="transmembrane region" description="Helical" evidence="12">
    <location>
        <begin position="72"/>
        <end position="97"/>
    </location>
</feature>
<evidence type="ECO:0000256" key="4">
    <source>
        <dbReference type="ARBA" id="ARBA00022692"/>
    </source>
</evidence>
<comment type="caution">
    <text evidence="14">The sequence shown here is derived from an EMBL/GenBank/DDBJ whole genome shotgun (WGS) entry which is preliminary data.</text>
</comment>
<keyword evidence="6" id="KW-0378">Hydrolase</keyword>
<keyword evidence="5" id="KW-0479">Metal-binding</keyword>
<dbReference type="RefSeq" id="WP_202009738.1">
    <property type="nucleotide sequence ID" value="NZ_JAERRB010000003.1"/>
</dbReference>
<dbReference type="InterPro" id="IPR050083">
    <property type="entry name" value="HtpX_protease"/>
</dbReference>
<evidence type="ECO:0000313" key="14">
    <source>
        <dbReference type="EMBL" id="MBL0742015.1"/>
    </source>
</evidence>
<keyword evidence="11" id="KW-0175">Coiled coil</keyword>
<evidence type="ECO:0000256" key="8">
    <source>
        <dbReference type="ARBA" id="ARBA00022989"/>
    </source>
</evidence>
<feature type="transmembrane region" description="Helical" evidence="12">
    <location>
        <begin position="230"/>
        <end position="250"/>
    </location>
</feature>
<evidence type="ECO:0000313" key="15">
    <source>
        <dbReference type="Proteomes" id="UP000613030"/>
    </source>
</evidence>
<dbReference type="EMBL" id="JAERRB010000003">
    <property type="protein sequence ID" value="MBL0742015.1"/>
    <property type="molecule type" value="Genomic_DNA"/>
</dbReference>
<protein>
    <submittedName>
        <fullName evidence="14">M48 family metalloprotease</fullName>
    </submittedName>
</protein>
<keyword evidence="10 12" id="KW-0472">Membrane</keyword>
<evidence type="ECO:0000256" key="11">
    <source>
        <dbReference type="SAM" id="Coils"/>
    </source>
</evidence>
<feature type="domain" description="Peptidase M48" evidence="13">
    <location>
        <begin position="113"/>
        <end position="378"/>
    </location>
</feature>
<evidence type="ECO:0000256" key="5">
    <source>
        <dbReference type="ARBA" id="ARBA00022723"/>
    </source>
</evidence>
<dbReference type="PANTHER" id="PTHR43221:SF2">
    <property type="entry name" value="PROTEASE HTPX HOMOLOG"/>
    <property type="match status" value="1"/>
</dbReference>
<evidence type="ECO:0000256" key="7">
    <source>
        <dbReference type="ARBA" id="ARBA00022833"/>
    </source>
</evidence>
<dbReference type="Pfam" id="PF01435">
    <property type="entry name" value="Peptidase_M48"/>
    <property type="match status" value="1"/>
</dbReference>
<keyword evidence="7" id="KW-0862">Zinc</keyword>
<proteinExistence type="predicted"/>
<keyword evidence="3" id="KW-0645">Protease</keyword>
<evidence type="ECO:0000256" key="6">
    <source>
        <dbReference type="ARBA" id="ARBA00022801"/>
    </source>
</evidence>
<evidence type="ECO:0000256" key="10">
    <source>
        <dbReference type="ARBA" id="ARBA00023136"/>
    </source>
</evidence>
<dbReference type="Gene3D" id="3.30.2010.10">
    <property type="entry name" value="Metalloproteases ('zincins'), catalytic domain"/>
    <property type="match status" value="1"/>
</dbReference>
<dbReference type="Proteomes" id="UP000613030">
    <property type="component" value="Unassembled WGS sequence"/>
</dbReference>
<reference evidence="14 15" key="1">
    <citation type="submission" date="2021-01" db="EMBL/GenBank/DDBJ databases">
        <title>Chryseolinea sp. Jin1 Genome sequencing and assembly.</title>
        <authorList>
            <person name="Kim I."/>
        </authorList>
    </citation>
    <scope>NUCLEOTIDE SEQUENCE [LARGE SCALE GENOMIC DNA]</scope>
    <source>
        <strain evidence="14 15">Jin1</strain>
    </source>
</reference>
<feature type="coiled-coil region" evidence="11">
    <location>
        <begin position="520"/>
        <end position="547"/>
    </location>
</feature>
<organism evidence="14 15">
    <name type="scientific">Chryseolinea lacunae</name>
    <dbReference type="NCBI Taxonomy" id="2801331"/>
    <lineage>
        <taxon>Bacteria</taxon>
        <taxon>Pseudomonadati</taxon>
        <taxon>Bacteroidota</taxon>
        <taxon>Cytophagia</taxon>
        <taxon>Cytophagales</taxon>
        <taxon>Fulvivirgaceae</taxon>
        <taxon>Chryseolinea</taxon>
    </lineage>
</organism>
<dbReference type="PANTHER" id="PTHR43221">
    <property type="entry name" value="PROTEASE HTPX"/>
    <property type="match status" value="1"/>
</dbReference>
<gene>
    <name evidence="14" type="ORF">JI741_12345</name>
</gene>
<evidence type="ECO:0000256" key="2">
    <source>
        <dbReference type="ARBA" id="ARBA00022475"/>
    </source>
</evidence>
<keyword evidence="2" id="KW-1003">Cell membrane</keyword>
<dbReference type="CDD" id="cd07328">
    <property type="entry name" value="M48_Ste24p_like"/>
    <property type="match status" value="1"/>
</dbReference>
<evidence type="ECO:0000256" key="3">
    <source>
        <dbReference type="ARBA" id="ARBA00022670"/>
    </source>
</evidence>
<name>A0ABS1KRB2_9BACT</name>
<dbReference type="InterPro" id="IPR001915">
    <property type="entry name" value="Peptidase_M48"/>
</dbReference>
<evidence type="ECO:0000256" key="1">
    <source>
        <dbReference type="ARBA" id="ARBA00001947"/>
    </source>
</evidence>
<keyword evidence="8 12" id="KW-1133">Transmembrane helix</keyword>
<keyword evidence="4 12" id="KW-0812">Transmembrane</keyword>